<dbReference type="GO" id="GO:0033194">
    <property type="term" value="P:response to hydroperoxide"/>
    <property type="evidence" value="ECO:0007669"/>
    <property type="project" value="TreeGrafter"/>
</dbReference>
<dbReference type="Pfam" id="PF03883">
    <property type="entry name" value="H2O2_YaaD"/>
    <property type="match status" value="1"/>
</dbReference>
<dbReference type="NCBIfam" id="NF002542">
    <property type="entry name" value="PRK02101.1-3"/>
    <property type="match status" value="1"/>
</dbReference>
<dbReference type="HAMAP" id="MF_00652">
    <property type="entry name" value="UPF0246"/>
    <property type="match status" value="1"/>
</dbReference>
<sequence>MITVLSPAKKLSAECHAHGTTFTQPQFLTQSNKLVKKLQTFDPPALQSLMSISEKLSMLNWERYKVWKTSFKPESARQAVYTFMGDTYNGLDAQTLNDDDILFSQDNTRILSGLYGILKPLDLMMPYRLEMGTKLENEVGKNLYEFWGSKLSKLLSKELDGHKTKTIINCASVEYFNSIDNHDLKAEIVTPVFKEIKNGKPRIISFFAKKARGMMARFIIQNRIENVEDILAFDFGGYRYNDSLSSPFQPVFTRAQA</sequence>
<dbReference type="EMBL" id="UINC01028298">
    <property type="protein sequence ID" value="SVB09044.1"/>
    <property type="molecule type" value="Genomic_DNA"/>
</dbReference>
<dbReference type="PANTHER" id="PTHR30283:SF4">
    <property type="entry name" value="PEROXIDE STRESS RESISTANCE PROTEIN YAAA"/>
    <property type="match status" value="1"/>
</dbReference>
<name>A0A382B617_9ZZZZ</name>
<dbReference type="GO" id="GO:0005829">
    <property type="term" value="C:cytosol"/>
    <property type="evidence" value="ECO:0007669"/>
    <property type="project" value="TreeGrafter"/>
</dbReference>
<gene>
    <name evidence="1" type="ORF">METZ01_LOCUS161898</name>
</gene>
<dbReference type="PANTHER" id="PTHR30283">
    <property type="entry name" value="PEROXIDE STRESS RESPONSE PROTEIN YAAA"/>
    <property type="match status" value="1"/>
</dbReference>
<organism evidence="1">
    <name type="scientific">marine metagenome</name>
    <dbReference type="NCBI Taxonomy" id="408172"/>
    <lineage>
        <taxon>unclassified sequences</taxon>
        <taxon>metagenomes</taxon>
        <taxon>ecological metagenomes</taxon>
    </lineage>
</organism>
<dbReference type="InterPro" id="IPR005583">
    <property type="entry name" value="YaaA"/>
</dbReference>
<proteinExistence type="inferred from homology"/>
<reference evidence="1" key="1">
    <citation type="submission" date="2018-05" db="EMBL/GenBank/DDBJ databases">
        <authorList>
            <person name="Lanie J.A."/>
            <person name="Ng W.-L."/>
            <person name="Kazmierczak K.M."/>
            <person name="Andrzejewski T.M."/>
            <person name="Davidsen T.M."/>
            <person name="Wayne K.J."/>
            <person name="Tettelin H."/>
            <person name="Glass J.I."/>
            <person name="Rusch D."/>
            <person name="Podicherti R."/>
            <person name="Tsui H.-C.T."/>
            <person name="Winkler M.E."/>
        </authorList>
    </citation>
    <scope>NUCLEOTIDE SEQUENCE</scope>
</reference>
<accession>A0A382B617</accession>
<dbReference type="AlphaFoldDB" id="A0A382B617"/>
<protein>
    <submittedName>
        <fullName evidence="1">Uncharacterized protein</fullName>
    </submittedName>
</protein>
<evidence type="ECO:0000313" key="1">
    <source>
        <dbReference type="EMBL" id="SVB09044.1"/>
    </source>
</evidence>